<gene>
    <name evidence="2" type="ORF">NECAME_15856</name>
</gene>
<dbReference type="KEGG" id="nai:NECAME_15856"/>
<evidence type="ECO:0000313" key="3">
    <source>
        <dbReference type="Proteomes" id="UP000053676"/>
    </source>
</evidence>
<sequence>MPGFAKADAQNTNMTSKPSTTVDIFADTTHSYMSAAYLDERHIAALEKLVAEADEVEDVGPLRVVPIYVTIFITSVNRLVEDRERLHATVINKHETARVQKPVQKNHLPKKSAGLVSA</sequence>
<feature type="region of interest" description="Disordered" evidence="1">
    <location>
        <begin position="97"/>
        <end position="118"/>
    </location>
</feature>
<dbReference type="EMBL" id="KI669276">
    <property type="protein sequence ID" value="ETN68388.1"/>
    <property type="molecule type" value="Genomic_DNA"/>
</dbReference>
<dbReference type="AlphaFoldDB" id="W2SFT4"/>
<dbReference type="Proteomes" id="UP000053676">
    <property type="component" value="Unassembled WGS sequence"/>
</dbReference>
<organism evidence="2 3">
    <name type="scientific">Necator americanus</name>
    <name type="common">Human hookworm</name>
    <dbReference type="NCBI Taxonomy" id="51031"/>
    <lineage>
        <taxon>Eukaryota</taxon>
        <taxon>Metazoa</taxon>
        <taxon>Ecdysozoa</taxon>
        <taxon>Nematoda</taxon>
        <taxon>Chromadorea</taxon>
        <taxon>Rhabditida</taxon>
        <taxon>Rhabditina</taxon>
        <taxon>Rhabditomorpha</taxon>
        <taxon>Strongyloidea</taxon>
        <taxon>Ancylostomatidae</taxon>
        <taxon>Bunostominae</taxon>
        <taxon>Necator</taxon>
    </lineage>
</organism>
<proteinExistence type="predicted"/>
<protein>
    <submittedName>
        <fullName evidence="2">Uncharacterized protein</fullName>
    </submittedName>
</protein>
<evidence type="ECO:0000256" key="1">
    <source>
        <dbReference type="SAM" id="MobiDB-lite"/>
    </source>
</evidence>
<evidence type="ECO:0000313" key="2">
    <source>
        <dbReference type="EMBL" id="ETN68388.1"/>
    </source>
</evidence>
<keyword evidence="3" id="KW-1185">Reference proteome</keyword>
<accession>W2SFT4</accession>
<reference evidence="3" key="1">
    <citation type="journal article" date="2014" name="Nat. Genet.">
        <title>Genome of the human hookworm Necator americanus.</title>
        <authorList>
            <person name="Tang Y.T."/>
            <person name="Gao X."/>
            <person name="Rosa B.A."/>
            <person name="Abubucker S."/>
            <person name="Hallsworth-Pepin K."/>
            <person name="Martin J."/>
            <person name="Tyagi R."/>
            <person name="Heizer E."/>
            <person name="Zhang X."/>
            <person name="Bhonagiri-Palsikar V."/>
            <person name="Minx P."/>
            <person name="Warren W.C."/>
            <person name="Wang Q."/>
            <person name="Zhan B."/>
            <person name="Hotez P.J."/>
            <person name="Sternberg P.W."/>
            <person name="Dougall A."/>
            <person name="Gaze S.T."/>
            <person name="Mulvenna J."/>
            <person name="Sotillo J."/>
            <person name="Ranganathan S."/>
            <person name="Rabelo E.M."/>
            <person name="Wilson R.K."/>
            <person name="Felgner P.L."/>
            <person name="Bethony J."/>
            <person name="Hawdon J.M."/>
            <person name="Gasser R.B."/>
            <person name="Loukas A."/>
            <person name="Mitreva M."/>
        </authorList>
    </citation>
    <scope>NUCLEOTIDE SEQUENCE [LARGE SCALE GENOMIC DNA]</scope>
</reference>
<name>W2SFT4_NECAM</name>